<evidence type="ECO:0000313" key="4">
    <source>
        <dbReference type="Proteomes" id="UP000243528"/>
    </source>
</evidence>
<organism evidence="3 4">
    <name type="scientific">Haloactinopolyspora alba</name>
    <dbReference type="NCBI Taxonomy" id="648780"/>
    <lineage>
        <taxon>Bacteria</taxon>
        <taxon>Bacillati</taxon>
        <taxon>Actinomycetota</taxon>
        <taxon>Actinomycetes</taxon>
        <taxon>Jiangellales</taxon>
        <taxon>Jiangellaceae</taxon>
        <taxon>Haloactinopolyspora</taxon>
    </lineage>
</organism>
<dbReference type="PANTHER" id="PTHR14239:SF0">
    <property type="entry name" value="F420-DEPENDENT NADP REDUCTASE"/>
    <property type="match status" value="1"/>
</dbReference>
<evidence type="ECO:0000256" key="1">
    <source>
        <dbReference type="ARBA" id="ARBA00023002"/>
    </source>
</evidence>
<dbReference type="PANTHER" id="PTHR14239">
    <property type="entry name" value="DUDULIN-RELATED"/>
    <property type="match status" value="1"/>
</dbReference>
<gene>
    <name evidence="3" type="ORF">CLV30_11227</name>
</gene>
<reference evidence="3 4" key="1">
    <citation type="submission" date="2018-03" db="EMBL/GenBank/DDBJ databases">
        <title>Genomic Encyclopedia of Archaeal and Bacterial Type Strains, Phase II (KMG-II): from individual species to whole genera.</title>
        <authorList>
            <person name="Goeker M."/>
        </authorList>
    </citation>
    <scope>NUCLEOTIDE SEQUENCE [LARGE SCALE GENOMIC DNA]</scope>
    <source>
        <strain evidence="3 4">DSM 45211</strain>
    </source>
</reference>
<dbReference type="Proteomes" id="UP000243528">
    <property type="component" value="Unassembled WGS sequence"/>
</dbReference>
<evidence type="ECO:0000313" key="3">
    <source>
        <dbReference type="EMBL" id="PSL01788.1"/>
    </source>
</evidence>
<accession>A0A2P8DX36</accession>
<name>A0A2P8DX36_9ACTN</name>
<dbReference type="InterPro" id="IPR036291">
    <property type="entry name" value="NAD(P)-bd_dom_sf"/>
</dbReference>
<protein>
    <recommendedName>
        <fullName evidence="2">Pyrroline-5-carboxylate reductase catalytic N-terminal domain-containing protein</fullName>
    </recommendedName>
</protein>
<dbReference type="InterPro" id="IPR051267">
    <property type="entry name" value="STEAP_metalloreductase"/>
</dbReference>
<dbReference type="RefSeq" id="WP_106538260.1">
    <property type="nucleotide sequence ID" value="NZ_PYGE01000012.1"/>
</dbReference>
<proteinExistence type="predicted"/>
<dbReference type="EMBL" id="PYGE01000012">
    <property type="protein sequence ID" value="PSL01788.1"/>
    <property type="molecule type" value="Genomic_DNA"/>
</dbReference>
<dbReference type="SUPFAM" id="SSF51735">
    <property type="entry name" value="NAD(P)-binding Rossmann-fold domains"/>
    <property type="match status" value="1"/>
</dbReference>
<keyword evidence="4" id="KW-1185">Reference proteome</keyword>
<dbReference type="GO" id="GO:0052851">
    <property type="term" value="F:ferric-chelate reductase (NADPH) activity"/>
    <property type="evidence" value="ECO:0007669"/>
    <property type="project" value="TreeGrafter"/>
</dbReference>
<dbReference type="Gene3D" id="3.40.50.720">
    <property type="entry name" value="NAD(P)-binding Rossmann-like Domain"/>
    <property type="match status" value="1"/>
</dbReference>
<keyword evidence="1" id="KW-0560">Oxidoreductase</keyword>
<evidence type="ECO:0000259" key="2">
    <source>
        <dbReference type="Pfam" id="PF03807"/>
    </source>
</evidence>
<sequence length="219" mass="22695">MSTENDSTGIVAVLGVGRVGTVVARSALRAGYSVNVASSGGADRIALLVDVAIPGARATTAADAVRDADIVVVAVPLGKFRSVDPEMLVGKVVVDIMNYWPPVDGHLEDFDGDASSSEVVAQHLGRSRLVKTLNHIGYHELEQDAAPGASQRRALAVASDDEDAAGQVATMIDRFGFDPVIAGPLSAGRRFEPGTAIFNDAFTRSALEAELGLSAIAQA</sequence>
<dbReference type="Pfam" id="PF03807">
    <property type="entry name" value="F420_oxidored"/>
    <property type="match status" value="1"/>
</dbReference>
<comment type="caution">
    <text evidence="3">The sequence shown here is derived from an EMBL/GenBank/DDBJ whole genome shotgun (WGS) entry which is preliminary data.</text>
</comment>
<dbReference type="GO" id="GO:0015677">
    <property type="term" value="P:copper ion import"/>
    <property type="evidence" value="ECO:0007669"/>
    <property type="project" value="TreeGrafter"/>
</dbReference>
<feature type="domain" description="Pyrroline-5-carboxylate reductase catalytic N-terminal" evidence="2">
    <location>
        <begin position="11"/>
        <end position="99"/>
    </location>
</feature>
<dbReference type="GO" id="GO:0005886">
    <property type="term" value="C:plasma membrane"/>
    <property type="evidence" value="ECO:0007669"/>
    <property type="project" value="TreeGrafter"/>
</dbReference>
<dbReference type="InterPro" id="IPR028939">
    <property type="entry name" value="P5C_Rdtase_cat_N"/>
</dbReference>
<dbReference type="AlphaFoldDB" id="A0A2P8DX36"/>
<dbReference type="GO" id="GO:0008823">
    <property type="term" value="F:cupric reductase (NADH) activity"/>
    <property type="evidence" value="ECO:0007669"/>
    <property type="project" value="TreeGrafter"/>
</dbReference>
<dbReference type="OrthoDB" id="1523398at2"/>